<feature type="signal peptide" evidence="11">
    <location>
        <begin position="1"/>
        <end position="29"/>
    </location>
</feature>
<keyword evidence="13" id="KW-1185">Reference proteome</keyword>
<organism evidence="12 13">
    <name type="scientific">Digitaria exilis</name>
    <dbReference type="NCBI Taxonomy" id="1010633"/>
    <lineage>
        <taxon>Eukaryota</taxon>
        <taxon>Viridiplantae</taxon>
        <taxon>Streptophyta</taxon>
        <taxon>Embryophyta</taxon>
        <taxon>Tracheophyta</taxon>
        <taxon>Spermatophyta</taxon>
        <taxon>Magnoliopsida</taxon>
        <taxon>Liliopsida</taxon>
        <taxon>Poales</taxon>
        <taxon>Poaceae</taxon>
        <taxon>PACMAD clade</taxon>
        <taxon>Panicoideae</taxon>
        <taxon>Panicodae</taxon>
        <taxon>Paniceae</taxon>
        <taxon>Anthephorinae</taxon>
        <taxon>Digitaria</taxon>
    </lineage>
</organism>
<keyword evidence="11" id="KW-0732">Signal</keyword>
<gene>
    <name evidence="12" type="ORF">HU200_056791</name>
</gene>
<evidence type="ECO:0000313" key="12">
    <source>
        <dbReference type="EMBL" id="KAF8661834.1"/>
    </source>
</evidence>
<dbReference type="Gene3D" id="2.160.20.10">
    <property type="entry name" value="Single-stranded right-handed beta-helix, Pectin lyase-like"/>
    <property type="match status" value="1"/>
</dbReference>
<dbReference type="InterPro" id="IPR012334">
    <property type="entry name" value="Pectin_lyas_fold"/>
</dbReference>
<proteinExistence type="inferred from homology"/>
<keyword evidence="5 9" id="KW-0378">Hydrolase</keyword>
<dbReference type="SUPFAM" id="SSF51126">
    <property type="entry name" value="Pectin lyase-like"/>
    <property type="match status" value="2"/>
</dbReference>
<dbReference type="Pfam" id="PF00295">
    <property type="entry name" value="Glyco_hydro_28"/>
    <property type="match status" value="1"/>
</dbReference>
<evidence type="ECO:0000256" key="7">
    <source>
        <dbReference type="ARBA" id="ARBA00023316"/>
    </source>
</evidence>
<evidence type="ECO:0000256" key="9">
    <source>
        <dbReference type="RuleBase" id="RU361169"/>
    </source>
</evidence>
<keyword evidence="3" id="KW-0134">Cell wall</keyword>
<sequence>MEVAAKRTAIALLLALAVASAYLCGGADGRHHHHTPKHTKHNSAAHPPSQAPGPSSSRRHPQAPGPASSRRHASPPHAQPVSPPAPPPSYPTPGGDGPAPAPETGVYDVVKDFGAVGDGVTDDTDAIKTAWDTACQDDGESVVLARAGYTFLVHTTVFTGPCHGRVTIQVRYVDGRRLWRKCGVLGVSMRYANGGVGWVCVQLDGTIVAPSDPDKWPANSKRNWLVFYQAHGTTLRGAGLIDGKGQKWWDLPCKPHKGGGSSTTHGGSCDSPVALRFFTSNNVTVQGLKVQNSPEFHFRFDSCRGVLVRGLSISSPQLSPNTDGIHVENTQDVLITDTAVSNGDDCVSIGAGTLNVHIENVTCSLGHGISIGSLGKQGTRACVANVTVRNAVMRHSDNGVRIKTWQGGSGSVSSVAFENVRMDAVRNPIIIDQYYCLTKSCENSTAAVLVSGVSYAGIRGTYDVRSPAIHFGCSDAVPCTNITLADVELLPASGQTVDEPFCWNVYGNATTPTVPPVACLMDGSPGNWADKSSLKCY</sequence>
<evidence type="ECO:0000256" key="10">
    <source>
        <dbReference type="SAM" id="MobiDB-lite"/>
    </source>
</evidence>
<evidence type="ECO:0000256" key="1">
    <source>
        <dbReference type="ARBA" id="ARBA00004191"/>
    </source>
</evidence>
<dbReference type="AlphaFoldDB" id="A0A835AGA2"/>
<accession>A0A835AGA2</accession>
<dbReference type="FunFam" id="2.160.20.10:FF:000012">
    <property type="entry name" value="Polygalacturonase At1g48100 family"/>
    <property type="match status" value="1"/>
</dbReference>
<dbReference type="OrthoDB" id="187139at2759"/>
<dbReference type="Proteomes" id="UP000636709">
    <property type="component" value="Unassembled WGS sequence"/>
</dbReference>
<keyword evidence="7" id="KW-0961">Cell wall biogenesis/degradation</keyword>
<feature type="compositionally biased region" description="Pro residues" evidence="10">
    <location>
        <begin position="77"/>
        <end position="91"/>
    </location>
</feature>
<dbReference type="GO" id="GO:0005975">
    <property type="term" value="P:carbohydrate metabolic process"/>
    <property type="evidence" value="ECO:0007669"/>
    <property type="project" value="InterPro"/>
</dbReference>
<evidence type="ECO:0000256" key="4">
    <source>
        <dbReference type="ARBA" id="ARBA00022525"/>
    </source>
</evidence>
<evidence type="ECO:0000256" key="5">
    <source>
        <dbReference type="ARBA" id="ARBA00022801"/>
    </source>
</evidence>
<evidence type="ECO:0008006" key="14">
    <source>
        <dbReference type="Google" id="ProtNLM"/>
    </source>
</evidence>
<evidence type="ECO:0000256" key="8">
    <source>
        <dbReference type="PROSITE-ProRule" id="PRU10052"/>
    </source>
</evidence>
<feature type="chain" id="PRO_5032301686" description="Polygalacturonase" evidence="11">
    <location>
        <begin position="30"/>
        <end position="537"/>
    </location>
</feature>
<comment type="similarity">
    <text evidence="2 9">Belongs to the glycosyl hydrolase 28 family.</text>
</comment>
<dbReference type="SMART" id="SM00710">
    <property type="entry name" value="PbH1"/>
    <property type="match status" value="5"/>
</dbReference>
<keyword evidence="6 9" id="KW-0326">Glycosidase</keyword>
<feature type="compositionally biased region" description="Basic residues" evidence="10">
    <location>
        <begin position="30"/>
        <end position="43"/>
    </location>
</feature>
<evidence type="ECO:0000313" key="13">
    <source>
        <dbReference type="Proteomes" id="UP000636709"/>
    </source>
</evidence>
<comment type="caution">
    <text evidence="12">The sequence shown here is derived from an EMBL/GenBank/DDBJ whole genome shotgun (WGS) entry which is preliminary data.</text>
</comment>
<comment type="subcellular location">
    <subcellularLocation>
        <location evidence="1">Secreted</location>
        <location evidence="1">Cell wall</location>
    </subcellularLocation>
</comment>
<dbReference type="InterPro" id="IPR006626">
    <property type="entry name" value="PbH1"/>
</dbReference>
<dbReference type="GO" id="GO:0004650">
    <property type="term" value="F:polygalacturonase activity"/>
    <property type="evidence" value="ECO:0007669"/>
    <property type="project" value="InterPro"/>
</dbReference>
<reference evidence="12" key="1">
    <citation type="submission" date="2020-07" db="EMBL/GenBank/DDBJ databases">
        <title>Genome sequence and genetic diversity analysis of an under-domesticated orphan crop, white fonio (Digitaria exilis).</title>
        <authorList>
            <person name="Bennetzen J.L."/>
            <person name="Chen S."/>
            <person name="Ma X."/>
            <person name="Wang X."/>
            <person name="Yssel A.E.J."/>
            <person name="Chaluvadi S.R."/>
            <person name="Johnson M."/>
            <person name="Gangashetty P."/>
            <person name="Hamidou F."/>
            <person name="Sanogo M.D."/>
            <person name="Zwaenepoel A."/>
            <person name="Wallace J."/>
            <person name="Van De Peer Y."/>
            <person name="Van Deynze A."/>
        </authorList>
    </citation>
    <scope>NUCLEOTIDE SEQUENCE</scope>
    <source>
        <tissue evidence="12">Leaves</tissue>
    </source>
</reference>
<dbReference type="PROSITE" id="PS00502">
    <property type="entry name" value="POLYGALACTURONASE"/>
    <property type="match status" value="1"/>
</dbReference>
<dbReference type="GO" id="GO:0071555">
    <property type="term" value="P:cell wall organization"/>
    <property type="evidence" value="ECO:0007669"/>
    <property type="project" value="UniProtKB-KW"/>
</dbReference>
<feature type="region of interest" description="Disordered" evidence="10">
    <location>
        <begin position="30"/>
        <end position="105"/>
    </location>
</feature>
<feature type="active site" evidence="8">
    <location>
        <position position="367"/>
    </location>
</feature>
<evidence type="ECO:0000256" key="11">
    <source>
        <dbReference type="SAM" id="SignalP"/>
    </source>
</evidence>
<evidence type="ECO:0000256" key="6">
    <source>
        <dbReference type="ARBA" id="ARBA00023295"/>
    </source>
</evidence>
<dbReference type="InterPro" id="IPR000743">
    <property type="entry name" value="Glyco_hydro_28"/>
</dbReference>
<dbReference type="EMBL" id="JACEFO010002392">
    <property type="protein sequence ID" value="KAF8661834.1"/>
    <property type="molecule type" value="Genomic_DNA"/>
</dbReference>
<protein>
    <recommendedName>
        <fullName evidence="14">Polygalacturonase</fullName>
    </recommendedName>
</protein>
<evidence type="ECO:0000256" key="3">
    <source>
        <dbReference type="ARBA" id="ARBA00022512"/>
    </source>
</evidence>
<dbReference type="PANTHER" id="PTHR31375">
    <property type="match status" value="1"/>
</dbReference>
<evidence type="ECO:0000256" key="2">
    <source>
        <dbReference type="ARBA" id="ARBA00008834"/>
    </source>
</evidence>
<dbReference type="InterPro" id="IPR011050">
    <property type="entry name" value="Pectin_lyase_fold/virulence"/>
</dbReference>
<keyword evidence="4" id="KW-0964">Secreted</keyword>
<name>A0A835AGA2_9POAL</name>